<gene>
    <name evidence="1" type="ORF">FQY83_04700</name>
</gene>
<name>A0A5C5UB66_9GAMM</name>
<sequence>MGKDTGKIRFKVKLLRPAEPKGATWAFFVLPAAASAKLPTRSMVTVDGTLEGQAFQATLAPDGEGSHWLKVEKALREAAGAAVGDTVALEIAPVDVEPEPRVPPDIRKALAEHPAAKAQWASLTPVARRDWIHWITSGKKAETRVKRIATACDMLASGKRRACCFDRSGMYSKGNMGAPVAAE</sequence>
<dbReference type="Proteomes" id="UP000319980">
    <property type="component" value="Unassembled WGS sequence"/>
</dbReference>
<proteinExistence type="predicted"/>
<dbReference type="SUPFAM" id="SSF141694">
    <property type="entry name" value="AF2212/PG0164-like"/>
    <property type="match status" value="1"/>
</dbReference>
<dbReference type="Pfam" id="PF13376">
    <property type="entry name" value="OmdA"/>
    <property type="match status" value="1"/>
</dbReference>
<dbReference type="InterPro" id="IPR015018">
    <property type="entry name" value="DUF1905"/>
</dbReference>
<organism evidence="1 2">
    <name type="scientific">Luteimonas marina</name>
    <dbReference type="NCBI Taxonomy" id="488485"/>
    <lineage>
        <taxon>Bacteria</taxon>
        <taxon>Pseudomonadati</taxon>
        <taxon>Pseudomonadota</taxon>
        <taxon>Gammaproteobacteria</taxon>
        <taxon>Lysobacterales</taxon>
        <taxon>Lysobacteraceae</taxon>
        <taxon>Luteimonas</taxon>
    </lineage>
</organism>
<keyword evidence="2" id="KW-1185">Reference proteome</keyword>
<accession>A0A5C5UB66</accession>
<evidence type="ECO:0000313" key="1">
    <source>
        <dbReference type="EMBL" id="TWT22700.1"/>
    </source>
</evidence>
<comment type="caution">
    <text evidence="1">The sequence shown here is derived from an EMBL/GenBank/DDBJ whole genome shotgun (WGS) entry which is preliminary data.</text>
</comment>
<evidence type="ECO:0000313" key="2">
    <source>
        <dbReference type="Proteomes" id="UP000319980"/>
    </source>
</evidence>
<protein>
    <submittedName>
        <fullName evidence="1">DUF1905 domain-containing protein</fullName>
    </submittedName>
</protein>
<dbReference type="OrthoDB" id="9803948at2"/>
<dbReference type="InterPro" id="IPR037079">
    <property type="entry name" value="AF2212/PG0164-like_sf"/>
</dbReference>
<dbReference type="AlphaFoldDB" id="A0A5C5UB66"/>
<dbReference type="RefSeq" id="WP_146386318.1">
    <property type="nucleotide sequence ID" value="NZ_VOHK01000002.1"/>
</dbReference>
<dbReference type="Gene3D" id="2.40.30.100">
    <property type="entry name" value="AF2212/PG0164-like"/>
    <property type="match status" value="1"/>
</dbReference>
<dbReference type="Pfam" id="PF08922">
    <property type="entry name" value="DUF1905"/>
    <property type="match status" value="1"/>
</dbReference>
<dbReference type="EMBL" id="VOHK01000002">
    <property type="protein sequence ID" value="TWT22700.1"/>
    <property type="molecule type" value="Genomic_DNA"/>
</dbReference>
<reference evidence="1 2" key="1">
    <citation type="journal article" date="2008" name="Int. J. Syst. Evol. Microbiol.">
        <title>Luteimonas marina sp. nov., isolated from seawater.</title>
        <authorList>
            <person name="Baik K.S."/>
            <person name="Park S.C."/>
            <person name="Kim M.S."/>
            <person name="Kim E.M."/>
            <person name="Park C."/>
            <person name="Chun J."/>
            <person name="Seong C.N."/>
        </authorList>
    </citation>
    <scope>NUCLEOTIDE SEQUENCE [LARGE SCALE GENOMIC DNA]</scope>
    <source>
        <strain evidence="1 2">FR1330</strain>
    </source>
</reference>